<protein>
    <recommendedName>
        <fullName evidence="4">SnoaL-like domain-containing protein</fullName>
    </recommendedName>
</protein>
<organism evidence="2 3">
    <name type="scientific">Cyclonatronum proteinivorum</name>
    <dbReference type="NCBI Taxonomy" id="1457365"/>
    <lineage>
        <taxon>Bacteria</taxon>
        <taxon>Pseudomonadati</taxon>
        <taxon>Balneolota</taxon>
        <taxon>Balneolia</taxon>
        <taxon>Balneolales</taxon>
        <taxon>Cyclonatronaceae</taxon>
        <taxon>Cyclonatronum</taxon>
    </lineage>
</organism>
<evidence type="ECO:0000256" key="1">
    <source>
        <dbReference type="SAM" id="SignalP"/>
    </source>
</evidence>
<accession>A0A345UHL5</accession>
<dbReference type="EMBL" id="CP027806">
    <property type="protein sequence ID" value="AXI99966.1"/>
    <property type="molecule type" value="Genomic_DNA"/>
</dbReference>
<evidence type="ECO:0000313" key="2">
    <source>
        <dbReference type="EMBL" id="AXI99966.1"/>
    </source>
</evidence>
<keyword evidence="1" id="KW-0732">Signal</keyword>
<proteinExistence type="predicted"/>
<dbReference type="Gene3D" id="3.10.450.50">
    <property type="match status" value="1"/>
</dbReference>
<evidence type="ECO:0000313" key="3">
    <source>
        <dbReference type="Proteomes" id="UP000254808"/>
    </source>
</evidence>
<gene>
    <name evidence="2" type="ORF">CYPRO_0683</name>
</gene>
<keyword evidence="3" id="KW-1185">Reference proteome</keyword>
<dbReference type="Proteomes" id="UP000254808">
    <property type="component" value="Chromosome"/>
</dbReference>
<evidence type="ECO:0008006" key="4">
    <source>
        <dbReference type="Google" id="ProtNLM"/>
    </source>
</evidence>
<dbReference type="AlphaFoldDB" id="A0A345UHL5"/>
<dbReference type="InterPro" id="IPR032710">
    <property type="entry name" value="NTF2-like_dom_sf"/>
</dbReference>
<sequence length="165" mass="18685">MLHKLTPLLLLTLFACTSTTAQHDAGSFSDFMDAFDEAIQVFVNGEPEPFMGLWAQQERTTLAGGLGGEIEFGWEAISERLVRVSGMYGQFDQARYQAQRVAYGYGDRFGYLVQHEEIEIDDAESGTTATRFYRATMTFERIGDTWRVVHRQADLHTVEDDGLRD</sequence>
<reference evidence="2 3" key="1">
    <citation type="submission" date="2018-03" db="EMBL/GenBank/DDBJ databases">
        <title>Phenotypic and genomic properties of Cyclonatronum proteinivorum gen. nov., sp. nov., a haloalkaliphilic bacteroidete from soda lakes possessing Na+-translocating rhodopsin.</title>
        <authorList>
            <person name="Toshchakov S.V."/>
            <person name="Korzhenkov A."/>
            <person name="Samarov N.I."/>
            <person name="Kublanov I.V."/>
            <person name="Muntyan M.S."/>
            <person name="Sorokin D.Y."/>
        </authorList>
    </citation>
    <scope>NUCLEOTIDE SEQUENCE [LARGE SCALE GENOMIC DNA]</scope>
    <source>
        <strain evidence="2 3">Omega</strain>
    </source>
</reference>
<name>A0A345UHL5_9BACT</name>
<feature type="signal peptide" evidence="1">
    <location>
        <begin position="1"/>
        <end position="23"/>
    </location>
</feature>
<dbReference type="KEGG" id="cprv:CYPRO_0683"/>
<dbReference type="RefSeq" id="WP_114983286.1">
    <property type="nucleotide sequence ID" value="NZ_CP027806.1"/>
</dbReference>
<dbReference type="PROSITE" id="PS51257">
    <property type="entry name" value="PROKAR_LIPOPROTEIN"/>
    <property type="match status" value="1"/>
</dbReference>
<dbReference type="OrthoDB" id="1495314at2"/>
<dbReference type="SUPFAM" id="SSF54427">
    <property type="entry name" value="NTF2-like"/>
    <property type="match status" value="1"/>
</dbReference>
<feature type="chain" id="PRO_5016724417" description="SnoaL-like domain-containing protein" evidence="1">
    <location>
        <begin position="24"/>
        <end position="165"/>
    </location>
</feature>